<evidence type="ECO:0000313" key="2">
    <source>
        <dbReference type="Proteomes" id="UP000749559"/>
    </source>
</evidence>
<keyword evidence="2" id="KW-1185">Reference proteome</keyword>
<sequence length="190" mass="21686">MFAKTILKLVFRIVFVLLCVTNTSQLLFEEPGVIHREMPFCKHIRGNNACAVYGGTLIITCEITLHYPGDSDASKIFFQYQSAESEMSTYPDNFTKVLSNITAQLRVPIMPYFNLSNPEDGHCHHFCMIREENGTNVTLAEKLTIVGRFPAKPHSIQCEWINWEYLDCTWQPASFKSKAVYTYVTASLKT</sequence>
<dbReference type="InterPro" id="IPR036116">
    <property type="entry name" value="FN3_sf"/>
</dbReference>
<evidence type="ECO:0000313" key="1">
    <source>
        <dbReference type="EMBL" id="CAH1781619.1"/>
    </source>
</evidence>
<protein>
    <submittedName>
        <fullName evidence="1">Uncharacterized protein</fullName>
    </submittedName>
</protein>
<proteinExistence type="predicted"/>
<feature type="non-terminal residue" evidence="1">
    <location>
        <position position="190"/>
    </location>
</feature>
<gene>
    <name evidence="1" type="ORF">OFUS_LOCUS8179</name>
</gene>
<dbReference type="Proteomes" id="UP000749559">
    <property type="component" value="Unassembled WGS sequence"/>
</dbReference>
<comment type="caution">
    <text evidence="1">The sequence shown here is derived from an EMBL/GenBank/DDBJ whole genome shotgun (WGS) entry which is preliminary data.</text>
</comment>
<name>A0A8J1Y1A6_OWEFU</name>
<dbReference type="AlphaFoldDB" id="A0A8J1Y1A6"/>
<reference evidence="1" key="1">
    <citation type="submission" date="2022-03" db="EMBL/GenBank/DDBJ databases">
        <authorList>
            <person name="Martin C."/>
        </authorList>
    </citation>
    <scope>NUCLEOTIDE SEQUENCE</scope>
</reference>
<organism evidence="1 2">
    <name type="scientific">Owenia fusiformis</name>
    <name type="common">Polychaete worm</name>
    <dbReference type="NCBI Taxonomy" id="6347"/>
    <lineage>
        <taxon>Eukaryota</taxon>
        <taxon>Metazoa</taxon>
        <taxon>Spiralia</taxon>
        <taxon>Lophotrochozoa</taxon>
        <taxon>Annelida</taxon>
        <taxon>Polychaeta</taxon>
        <taxon>Sedentaria</taxon>
        <taxon>Canalipalpata</taxon>
        <taxon>Sabellida</taxon>
        <taxon>Oweniida</taxon>
        <taxon>Oweniidae</taxon>
        <taxon>Owenia</taxon>
    </lineage>
</organism>
<dbReference type="EMBL" id="CAIIXF020000004">
    <property type="protein sequence ID" value="CAH1781619.1"/>
    <property type="molecule type" value="Genomic_DNA"/>
</dbReference>
<accession>A0A8J1Y1A6</accession>
<dbReference type="SUPFAM" id="SSF49265">
    <property type="entry name" value="Fibronectin type III"/>
    <property type="match status" value="1"/>
</dbReference>